<sequence length="227" mass="26594">MLFLTGHLCIVKMVESYENCYYHELGEFGTAYEDNSGSDIIKGNESFLEEDDNNSGKIECVQRVPKFSVITWWLFRKNKRNKVPFECHLLQSFGRLPKQMTRGPFLYGQGMFLEKIQEDPLREVSSVDDEVDMNDHHVTKLESTMANKKFSFDLQSKNKKTHMPAGLMKSIPEGTRLEEHIFHCKYHRKKNQSDQKYLDGIPEIERIQEMIEEEQSDEDQVQSGIWT</sequence>
<dbReference type="Proteomes" id="UP000792457">
    <property type="component" value="Unassembled WGS sequence"/>
</dbReference>
<accession>A0A8K0P6D1</accession>
<gene>
    <name evidence="1" type="ORF">J437_LFUL017559</name>
</gene>
<evidence type="ECO:0000313" key="1">
    <source>
        <dbReference type="EMBL" id="KAG8237650.1"/>
    </source>
</evidence>
<dbReference type="OrthoDB" id="10660943at2759"/>
<comment type="caution">
    <text evidence="1">The sequence shown here is derived from an EMBL/GenBank/DDBJ whole genome shotgun (WGS) entry which is preliminary data.</text>
</comment>
<proteinExistence type="predicted"/>
<dbReference type="AlphaFoldDB" id="A0A8K0P6D1"/>
<dbReference type="EMBL" id="KZ309199">
    <property type="protein sequence ID" value="KAG8237650.1"/>
    <property type="molecule type" value="Genomic_DNA"/>
</dbReference>
<evidence type="ECO:0000313" key="2">
    <source>
        <dbReference type="Proteomes" id="UP000792457"/>
    </source>
</evidence>
<keyword evidence="2" id="KW-1185">Reference proteome</keyword>
<name>A0A8K0P6D1_LADFU</name>
<reference evidence="1" key="1">
    <citation type="submission" date="2013-04" db="EMBL/GenBank/DDBJ databases">
        <authorList>
            <person name="Qu J."/>
            <person name="Murali S.C."/>
            <person name="Bandaranaike D."/>
            <person name="Bellair M."/>
            <person name="Blankenburg K."/>
            <person name="Chao H."/>
            <person name="Dinh H."/>
            <person name="Doddapaneni H."/>
            <person name="Downs B."/>
            <person name="Dugan-Rocha S."/>
            <person name="Elkadiri S."/>
            <person name="Gnanaolivu R.D."/>
            <person name="Hernandez B."/>
            <person name="Javaid M."/>
            <person name="Jayaseelan J.C."/>
            <person name="Lee S."/>
            <person name="Li M."/>
            <person name="Ming W."/>
            <person name="Munidasa M."/>
            <person name="Muniz J."/>
            <person name="Nguyen L."/>
            <person name="Ongeri F."/>
            <person name="Osuji N."/>
            <person name="Pu L.-L."/>
            <person name="Puazo M."/>
            <person name="Qu C."/>
            <person name="Quiroz J."/>
            <person name="Raj R."/>
            <person name="Weissenberger G."/>
            <person name="Xin Y."/>
            <person name="Zou X."/>
            <person name="Han Y."/>
            <person name="Richards S."/>
            <person name="Worley K."/>
            <person name="Muzny D."/>
            <person name="Gibbs R."/>
        </authorList>
    </citation>
    <scope>NUCLEOTIDE SEQUENCE</scope>
    <source>
        <strain evidence="1">Sampled in the wild</strain>
    </source>
</reference>
<reference evidence="1" key="2">
    <citation type="submission" date="2017-10" db="EMBL/GenBank/DDBJ databases">
        <title>Ladona fulva Genome sequencing and assembly.</title>
        <authorList>
            <person name="Murali S."/>
            <person name="Richards S."/>
            <person name="Bandaranaike D."/>
            <person name="Bellair M."/>
            <person name="Blankenburg K."/>
            <person name="Chao H."/>
            <person name="Dinh H."/>
            <person name="Doddapaneni H."/>
            <person name="Dugan-Rocha S."/>
            <person name="Elkadiri S."/>
            <person name="Gnanaolivu R."/>
            <person name="Hernandez B."/>
            <person name="Skinner E."/>
            <person name="Javaid M."/>
            <person name="Lee S."/>
            <person name="Li M."/>
            <person name="Ming W."/>
            <person name="Munidasa M."/>
            <person name="Muniz J."/>
            <person name="Nguyen L."/>
            <person name="Hughes D."/>
            <person name="Osuji N."/>
            <person name="Pu L.-L."/>
            <person name="Puazo M."/>
            <person name="Qu C."/>
            <person name="Quiroz J."/>
            <person name="Raj R."/>
            <person name="Weissenberger G."/>
            <person name="Xin Y."/>
            <person name="Zou X."/>
            <person name="Han Y."/>
            <person name="Worley K."/>
            <person name="Muzny D."/>
            <person name="Gibbs R."/>
        </authorList>
    </citation>
    <scope>NUCLEOTIDE SEQUENCE</scope>
    <source>
        <strain evidence="1">Sampled in the wild</strain>
    </source>
</reference>
<organism evidence="1 2">
    <name type="scientific">Ladona fulva</name>
    <name type="common">Scarce chaser dragonfly</name>
    <name type="synonym">Libellula fulva</name>
    <dbReference type="NCBI Taxonomy" id="123851"/>
    <lineage>
        <taxon>Eukaryota</taxon>
        <taxon>Metazoa</taxon>
        <taxon>Ecdysozoa</taxon>
        <taxon>Arthropoda</taxon>
        <taxon>Hexapoda</taxon>
        <taxon>Insecta</taxon>
        <taxon>Pterygota</taxon>
        <taxon>Palaeoptera</taxon>
        <taxon>Odonata</taxon>
        <taxon>Epiprocta</taxon>
        <taxon>Anisoptera</taxon>
        <taxon>Libelluloidea</taxon>
        <taxon>Libellulidae</taxon>
        <taxon>Ladona</taxon>
    </lineage>
</organism>
<protein>
    <submittedName>
        <fullName evidence="1">Uncharacterized protein</fullName>
    </submittedName>
</protein>